<keyword evidence="4" id="KW-0256">Endoplasmic reticulum</keyword>
<dbReference type="Gene3D" id="3.40.50.720">
    <property type="entry name" value="NAD(P)-binding Rossmann-like Domain"/>
    <property type="match status" value="1"/>
</dbReference>
<evidence type="ECO:0000256" key="4">
    <source>
        <dbReference type="ARBA" id="ARBA00022824"/>
    </source>
</evidence>
<dbReference type="EMBL" id="JASBNA010000021">
    <property type="protein sequence ID" value="KAK7685290.1"/>
    <property type="molecule type" value="Genomic_DNA"/>
</dbReference>
<organism evidence="13 14">
    <name type="scientific">Cerrena zonata</name>
    <dbReference type="NCBI Taxonomy" id="2478898"/>
    <lineage>
        <taxon>Eukaryota</taxon>
        <taxon>Fungi</taxon>
        <taxon>Dikarya</taxon>
        <taxon>Basidiomycota</taxon>
        <taxon>Agaricomycotina</taxon>
        <taxon>Agaricomycetes</taxon>
        <taxon>Polyporales</taxon>
        <taxon>Cerrenaceae</taxon>
        <taxon>Cerrena</taxon>
    </lineage>
</organism>
<gene>
    <name evidence="13" type="ORF">QCA50_011653</name>
</gene>
<comment type="catalytic activity">
    <reaction evidence="11">
        <text>sphinganine + NADP(+) = 3-oxosphinganine + NADPH + H(+)</text>
        <dbReference type="Rhea" id="RHEA:22640"/>
        <dbReference type="ChEBI" id="CHEBI:15378"/>
        <dbReference type="ChEBI" id="CHEBI:57783"/>
        <dbReference type="ChEBI" id="CHEBI:57817"/>
        <dbReference type="ChEBI" id="CHEBI:58299"/>
        <dbReference type="ChEBI" id="CHEBI:58349"/>
        <dbReference type="EC" id="1.1.1.102"/>
    </reaction>
    <physiologicalReaction direction="right-to-left" evidence="11">
        <dbReference type="Rhea" id="RHEA:22642"/>
    </physiologicalReaction>
</comment>
<evidence type="ECO:0000256" key="6">
    <source>
        <dbReference type="ARBA" id="ARBA00022919"/>
    </source>
</evidence>
<comment type="pathway">
    <text evidence="2">Lipid metabolism; sphingolipid metabolism.</text>
</comment>
<dbReference type="PANTHER" id="PTHR43550">
    <property type="entry name" value="3-KETODIHYDROSPHINGOSINE REDUCTASE"/>
    <property type="match status" value="1"/>
</dbReference>
<dbReference type="InterPro" id="IPR002347">
    <property type="entry name" value="SDR_fam"/>
</dbReference>
<evidence type="ECO:0000256" key="11">
    <source>
        <dbReference type="ARBA" id="ARBA00048930"/>
    </source>
</evidence>
<keyword evidence="6" id="KW-0746">Sphingolipid metabolism</keyword>
<evidence type="ECO:0000256" key="5">
    <source>
        <dbReference type="ARBA" id="ARBA00022857"/>
    </source>
</evidence>
<evidence type="ECO:0000313" key="14">
    <source>
        <dbReference type="Proteomes" id="UP001385951"/>
    </source>
</evidence>
<feature type="coiled-coil region" evidence="12">
    <location>
        <begin position="41"/>
        <end position="68"/>
    </location>
</feature>
<evidence type="ECO:0000256" key="3">
    <source>
        <dbReference type="ARBA" id="ARBA00004991"/>
    </source>
</evidence>
<evidence type="ECO:0000256" key="2">
    <source>
        <dbReference type="ARBA" id="ARBA00004760"/>
    </source>
</evidence>
<protein>
    <recommendedName>
        <fullName evidence="9">3-dehydrosphinganine reductase</fullName>
        <ecNumber evidence="9">1.1.1.102</ecNumber>
    </recommendedName>
</protein>
<comment type="function">
    <text evidence="10">Catalyzes the reduction of 3'-oxosphinganine (3-ketodihydrosphingosine/KDS) to sphinganine (dihydrosphingosine/DHS), the second step of de novo sphingolipid biosynthesis.</text>
</comment>
<keyword evidence="5" id="KW-0521">NADP</keyword>
<accession>A0AAW0FVR6</accession>
<dbReference type="PANTHER" id="PTHR43550:SF3">
    <property type="entry name" value="3-KETODIHYDROSPHINGOSINE REDUCTASE"/>
    <property type="match status" value="1"/>
</dbReference>
<dbReference type="SUPFAM" id="SSF51735">
    <property type="entry name" value="NAD(P)-binding Rossmann-fold domains"/>
    <property type="match status" value="1"/>
</dbReference>
<evidence type="ECO:0000256" key="9">
    <source>
        <dbReference type="ARBA" id="ARBA00026112"/>
    </source>
</evidence>
<keyword evidence="7" id="KW-0560">Oxidoreductase</keyword>
<dbReference type="GO" id="GO:0047560">
    <property type="term" value="F:3-dehydrosphinganine reductase activity"/>
    <property type="evidence" value="ECO:0007669"/>
    <property type="project" value="UniProtKB-EC"/>
</dbReference>
<keyword evidence="14" id="KW-1185">Reference proteome</keyword>
<comment type="pathway">
    <text evidence="3">Sphingolipid metabolism.</text>
</comment>
<evidence type="ECO:0000256" key="10">
    <source>
        <dbReference type="ARBA" id="ARBA00044737"/>
    </source>
</evidence>
<reference evidence="13 14" key="1">
    <citation type="submission" date="2022-09" db="EMBL/GenBank/DDBJ databases">
        <authorList>
            <person name="Palmer J.M."/>
        </authorList>
    </citation>
    <scope>NUCLEOTIDE SEQUENCE [LARGE SCALE GENOMIC DNA]</scope>
    <source>
        <strain evidence="13 14">DSM 7382</strain>
    </source>
</reference>
<proteinExistence type="predicted"/>
<name>A0AAW0FVR6_9APHY</name>
<evidence type="ECO:0000256" key="7">
    <source>
        <dbReference type="ARBA" id="ARBA00023002"/>
    </source>
</evidence>
<dbReference type="GO" id="GO:0005789">
    <property type="term" value="C:endoplasmic reticulum membrane"/>
    <property type="evidence" value="ECO:0007669"/>
    <property type="project" value="TreeGrafter"/>
</dbReference>
<keyword evidence="8" id="KW-0443">Lipid metabolism</keyword>
<dbReference type="PRINTS" id="PR00081">
    <property type="entry name" value="GDHRDH"/>
</dbReference>
<evidence type="ECO:0000313" key="13">
    <source>
        <dbReference type="EMBL" id="KAK7685290.1"/>
    </source>
</evidence>
<dbReference type="AlphaFoldDB" id="A0AAW0FVR6"/>
<evidence type="ECO:0000256" key="12">
    <source>
        <dbReference type="SAM" id="Coils"/>
    </source>
</evidence>
<dbReference type="FunFam" id="3.40.50.720:FF:000468">
    <property type="entry name" value="Short-chain dehydrogenase, putative"/>
    <property type="match status" value="1"/>
</dbReference>
<comment type="subcellular location">
    <subcellularLocation>
        <location evidence="1">Endoplasmic reticulum</location>
    </subcellularLocation>
</comment>
<dbReference type="GO" id="GO:0006666">
    <property type="term" value="P:3-keto-sphinganine metabolic process"/>
    <property type="evidence" value="ECO:0007669"/>
    <property type="project" value="InterPro"/>
</dbReference>
<evidence type="ECO:0000256" key="8">
    <source>
        <dbReference type="ARBA" id="ARBA00023098"/>
    </source>
</evidence>
<dbReference type="EC" id="1.1.1.102" evidence="9"/>
<keyword evidence="12" id="KW-0175">Coiled coil</keyword>
<dbReference type="InterPro" id="IPR036291">
    <property type="entry name" value="NAD(P)-bd_dom_sf"/>
</dbReference>
<sequence>MFFKKDWDPRGKHCFITGGSQGTGLELARILTSMGAHVSIVARNQEKLDKALQALEKLRQTRTQILRAFAYPVNTASGAEEALEAACEAHDGRCPDAQFFMAGASTPGLFVEQDEESLKQGMDGTYWCQAWSALAATKRMVREQVKGGKLVFVSSVLGYMSIVGYSTYSPGKFAIRGLAEALQSELMLYDIDVHIAFPGTIFSPGYENENKTKPKVTLKIEETDGGSSPEVVAAAILKGVQKGHFHITYDFILNVFRGSTRGSSPGNNYIMDSIYELIGRIALPFWRSSVDHTVRAHAEEHREYLREQGFFS</sequence>
<dbReference type="CDD" id="cd08939">
    <property type="entry name" value="KDSR-like_SDR_c"/>
    <property type="match status" value="1"/>
</dbReference>
<comment type="caution">
    <text evidence="13">The sequence shown here is derived from an EMBL/GenBank/DDBJ whole genome shotgun (WGS) entry which is preliminary data.</text>
</comment>
<dbReference type="InterPro" id="IPR045022">
    <property type="entry name" value="KDSR-like"/>
</dbReference>
<dbReference type="Pfam" id="PF00106">
    <property type="entry name" value="adh_short"/>
    <property type="match status" value="1"/>
</dbReference>
<dbReference type="GO" id="GO:0030148">
    <property type="term" value="P:sphingolipid biosynthetic process"/>
    <property type="evidence" value="ECO:0007669"/>
    <property type="project" value="InterPro"/>
</dbReference>
<evidence type="ECO:0000256" key="1">
    <source>
        <dbReference type="ARBA" id="ARBA00004240"/>
    </source>
</evidence>
<dbReference type="Proteomes" id="UP001385951">
    <property type="component" value="Unassembled WGS sequence"/>
</dbReference>